<keyword evidence="6" id="KW-1185">Reference proteome</keyword>
<evidence type="ECO:0000256" key="1">
    <source>
        <dbReference type="ARBA" id="ARBA00023015"/>
    </source>
</evidence>
<dbReference type="EMBL" id="CP118246">
    <property type="protein sequence ID" value="WDR02971.1"/>
    <property type="molecule type" value="Genomic_DNA"/>
</dbReference>
<keyword evidence="3" id="KW-0804">Transcription</keyword>
<dbReference type="Proteomes" id="UP001220530">
    <property type="component" value="Chromosome"/>
</dbReference>
<evidence type="ECO:0000259" key="4">
    <source>
        <dbReference type="PROSITE" id="PS50043"/>
    </source>
</evidence>
<dbReference type="InterPro" id="IPR000792">
    <property type="entry name" value="Tscrpt_reg_LuxR_C"/>
</dbReference>
<dbReference type="RefSeq" id="WP_282219373.1">
    <property type="nucleotide sequence ID" value="NZ_CP118246.1"/>
</dbReference>
<dbReference type="PANTHER" id="PTHR44688:SF16">
    <property type="entry name" value="DNA-BINDING TRANSCRIPTIONAL ACTIVATOR DEVR_DOSR"/>
    <property type="match status" value="1"/>
</dbReference>
<dbReference type="SUPFAM" id="SSF46894">
    <property type="entry name" value="C-terminal effector domain of the bipartite response regulators"/>
    <property type="match status" value="1"/>
</dbReference>
<dbReference type="PROSITE" id="PS00622">
    <property type="entry name" value="HTH_LUXR_1"/>
    <property type="match status" value="1"/>
</dbReference>
<proteinExistence type="predicted"/>
<evidence type="ECO:0000256" key="2">
    <source>
        <dbReference type="ARBA" id="ARBA00023125"/>
    </source>
</evidence>
<name>A0ABY7YNY1_9HYPH</name>
<protein>
    <submittedName>
        <fullName evidence="5">LuxR C-terminal-related transcriptional regulator</fullName>
    </submittedName>
</protein>
<gene>
    <name evidence="5" type="ORF">PSQ19_01770</name>
</gene>
<accession>A0ABY7YNY1</accession>
<dbReference type="Pfam" id="PF00196">
    <property type="entry name" value="GerE"/>
    <property type="match status" value="1"/>
</dbReference>
<keyword evidence="2" id="KW-0238">DNA-binding</keyword>
<dbReference type="PRINTS" id="PR00038">
    <property type="entry name" value="HTHLUXR"/>
</dbReference>
<sequence>MSDRLIQGMLPLNLPLDVWLAVTSLLLSGGEYFPADIVHPAPSDHAERGASLGARLYHEPTQYRQAPVPRSVLGSFRAQPGGNTEVAVEDEADVAEQCSAVESLTTRERQILSLVSEGCQNKLIAHRMSLSEHTVKAHVHNLIAKLRVSNRTQAAALFLAGAEQPQFAPRLQPALSVAGRYRS</sequence>
<dbReference type="SMART" id="SM00421">
    <property type="entry name" value="HTH_LUXR"/>
    <property type="match status" value="1"/>
</dbReference>
<evidence type="ECO:0000313" key="6">
    <source>
        <dbReference type="Proteomes" id="UP001220530"/>
    </source>
</evidence>
<dbReference type="PROSITE" id="PS50043">
    <property type="entry name" value="HTH_LUXR_2"/>
    <property type="match status" value="1"/>
</dbReference>
<organism evidence="5 6">
    <name type="scientific">Devosia algicola</name>
    <dbReference type="NCBI Taxonomy" id="3026418"/>
    <lineage>
        <taxon>Bacteria</taxon>
        <taxon>Pseudomonadati</taxon>
        <taxon>Pseudomonadota</taxon>
        <taxon>Alphaproteobacteria</taxon>
        <taxon>Hyphomicrobiales</taxon>
        <taxon>Devosiaceae</taxon>
        <taxon>Devosia</taxon>
    </lineage>
</organism>
<evidence type="ECO:0000313" key="5">
    <source>
        <dbReference type="EMBL" id="WDR02971.1"/>
    </source>
</evidence>
<dbReference type="PANTHER" id="PTHR44688">
    <property type="entry name" value="DNA-BINDING TRANSCRIPTIONAL ACTIVATOR DEVR_DOSR"/>
    <property type="match status" value="1"/>
</dbReference>
<dbReference type="Gene3D" id="1.10.10.10">
    <property type="entry name" value="Winged helix-like DNA-binding domain superfamily/Winged helix DNA-binding domain"/>
    <property type="match status" value="1"/>
</dbReference>
<feature type="domain" description="HTH luxR-type" evidence="4">
    <location>
        <begin position="97"/>
        <end position="162"/>
    </location>
</feature>
<reference evidence="5 6" key="1">
    <citation type="submission" date="2023-02" db="EMBL/GenBank/DDBJ databases">
        <title>Devosia algicola sp. nov., isolated from the phycosphere of marine algae.</title>
        <authorList>
            <person name="Kim J.M."/>
            <person name="Lee J.K."/>
            <person name="Choi B.J."/>
            <person name="Bayburt H."/>
            <person name="Jeon C.O."/>
        </authorList>
    </citation>
    <scope>NUCLEOTIDE SEQUENCE [LARGE SCALE GENOMIC DNA]</scope>
    <source>
        <strain evidence="5 6">G20-9</strain>
    </source>
</reference>
<dbReference type="CDD" id="cd06170">
    <property type="entry name" value="LuxR_C_like"/>
    <property type="match status" value="1"/>
</dbReference>
<evidence type="ECO:0000256" key="3">
    <source>
        <dbReference type="ARBA" id="ARBA00023163"/>
    </source>
</evidence>
<dbReference type="InterPro" id="IPR036388">
    <property type="entry name" value="WH-like_DNA-bd_sf"/>
</dbReference>
<dbReference type="InterPro" id="IPR016032">
    <property type="entry name" value="Sig_transdc_resp-reg_C-effctor"/>
</dbReference>
<keyword evidence="1" id="KW-0805">Transcription regulation</keyword>